<dbReference type="HOGENOM" id="CLU_3171638_0_0_10"/>
<gene>
    <name evidence="1" type="ORF">HMPREF0658_1940</name>
</gene>
<dbReference type="BioCyc" id="PMAR862515-HMP:GMOO-1966-MONOMER"/>
<dbReference type="Proteomes" id="UP000004394">
    <property type="component" value="Unassembled WGS sequence"/>
</dbReference>
<evidence type="ECO:0000313" key="2">
    <source>
        <dbReference type="Proteomes" id="UP000004394"/>
    </source>
</evidence>
<reference evidence="1" key="1">
    <citation type="submission" date="2010-07" db="EMBL/GenBank/DDBJ databases">
        <authorList>
            <person name="Muzny D."/>
            <person name="Qin X."/>
            <person name="Deng J."/>
            <person name="Jiang H."/>
            <person name="Liu Y."/>
            <person name="Qu J."/>
            <person name="Song X.-Z."/>
            <person name="Zhang L."/>
            <person name="Thornton R."/>
            <person name="Coyle M."/>
            <person name="Francisco L."/>
            <person name="Jackson L."/>
            <person name="Javaid M."/>
            <person name="Korchina V."/>
            <person name="Kovar C."/>
            <person name="Mata R."/>
            <person name="Mathew T."/>
            <person name="Ngo R."/>
            <person name="Nguyen L."/>
            <person name="Nguyen N."/>
            <person name="Okwuonu G."/>
            <person name="Ongeri F."/>
            <person name="Pham C."/>
            <person name="Simmons D."/>
            <person name="Wilczek-Boney K."/>
            <person name="Hale W."/>
            <person name="Jakkamsetti A."/>
            <person name="Pham P."/>
            <person name="Ruth R."/>
            <person name="San Lucas F."/>
            <person name="Warren J."/>
            <person name="Zhang J."/>
            <person name="Zhao Z."/>
            <person name="Zhou C."/>
            <person name="Zhu D."/>
            <person name="Lee S."/>
            <person name="Bess C."/>
            <person name="Blankenburg K."/>
            <person name="Forbes L."/>
            <person name="Fu Q."/>
            <person name="Gubbala S."/>
            <person name="Hirani K."/>
            <person name="Jayaseelan J.C."/>
            <person name="Lara F."/>
            <person name="Munidasa M."/>
            <person name="Palculict T."/>
            <person name="Patil S."/>
            <person name="Pu L.-L."/>
            <person name="Saada N."/>
            <person name="Tang L."/>
            <person name="Weissenberger G."/>
            <person name="Zhu Y."/>
            <person name="Hemphill L."/>
            <person name="Shang Y."/>
            <person name="Youmans B."/>
            <person name="Ayvaz T."/>
            <person name="Ross M."/>
            <person name="Santibanez J."/>
            <person name="Aqrawi P."/>
            <person name="Gross S."/>
            <person name="Joshi V."/>
            <person name="Fowler G."/>
            <person name="Nazareth L."/>
            <person name="Reid J."/>
            <person name="Worley K."/>
            <person name="Petrosino J."/>
            <person name="Highlander S."/>
            <person name="Gibbs R."/>
        </authorList>
    </citation>
    <scope>NUCLEOTIDE SEQUENCE [LARGE SCALE GENOMIC DNA]</scope>
    <source>
        <strain evidence="1">DSM 16973</strain>
    </source>
</reference>
<organism evidence="1 2">
    <name type="scientific">Hoylesella marshii DSM 16973 = JCM 13450</name>
    <dbReference type="NCBI Taxonomy" id="862515"/>
    <lineage>
        <taxon>Bacteria</taxon>
        <taxon>Pseudomonadati</taxon>
        <taxon>Bacteroidota</taxon>
        <taxon>Bacteroidia</taxon>
        <taxon>Bacteroidales</taxon>
        <taxon>Prevotellaceae</taxon>
        <taxon>Hoylesella</taxon>
    </lineage>
</organism>
<sequence>MGGRFHAGVTLSLHHLPVFCRTYSALFCCNLSPLWGYWIRFSYPELA</sequence>
<evidence type="ECO:0000313" key="1">
    <source>
        <dbReference type="EMBL" id="EFM01090.1"/>
    </source>
</evidence>
<proteinExistence type="predicted"/>
<name>E0NUT5_9BACT</name>
<comment type="caution">
    <text evidence="1">The sequence shown here is derived from an EMBL/GenBank/DDBJ whole genome shotgun (WGS) entry which is preliminary data.</text>
</comment>
<dbReference type="EMBL" id="AEEI01000054">
    <property type="protein sequence ID" value="EFM01090.1"/>
    <property type="molecule type" value="Genomic_DNA"/>
</dbReference>
<accession>E0NUT5</accession>
<dbReference type="AlphaFoldDB" id="E0NUT5"/>
<keyword evidence="2" id="KW-1185">Reference proteome</keyword>
<protein>
    <submittedName>
        <fullName evidence="1">Uncharacterized protein</fullName>
    </submittedName>
</protein>